<organism evidence="4 5">
    <name type="scientific">Hibiscus syriacus</name>
    <name type="common">Rose of Sharon</name>
    <dbReference type="NCBI Taxonomy" id="106335"/>
    <lineage>
        <taxon>Eukaryota</taxon>
        <taxon>Viridiplantae</taxon>
        <taxon>Streptophyta</taxon>
        <taxon>Embryophyta</taxon>
        <taxon>Tracheophyta</taxon>
        <taxon>Spermatophyta</taxon>
        <taxon>Magnoliopsida</taxon>
        <taxon>eudicotyledons</taxon>
        <taxon>Gunneridae</taxon>
        <taxon>Pentapetalae</taxon>
        <taxon>rosids</taxon>
        <taxon>malvids</taxon>
        <taxon>Malvales</taxon>
        <taxon>Malvaceae</taxon>
        <taxon>Malvoideae</taxon>
        <taxon>Hibiscus</taxon>
    </lineage>
</organism>
<name>A0A6A2WT32_HIBSY</name>
<dbReference type="InterPro" id="IPR050481">
    <property type="entry name" value="UDP-glycosyltransf_plant"/>
</dbReference>
<dbReference type="SUPFAM" id="SSF53756">
    <property type="entry name" value="UDP-Glycosyltransferase/glycogen phosphorylase"/>
    <property type="match status" value="1"/>
</dbReference>
<comment type="caution">
    <text evidence="4">The sequence shown here is derived from an EMBL/GenBank/DDBJ whole genome shotgun (WGS) entry which is preliminary data.</text>
</comment>
<dbReference type="EMBL" id="VEPZ02001661">
    <property type="protein sequence ID" value="KAE8664038.1"/>
    <property type="molecule type" value="Genomic_DNA"/>
</dbReference>
<evidence type="ECO:0000256" key="2">
    <source>
        <dbReference type="ARBA" id="ARBA00022676"/>
    </source>
</evidence>
<evidence type="ECO:0000256" key="1">
    <source>
        <dbReference type="ARBA" id="ARBA00009995"/>
    </source>
</evidence>
<accession>A0A6A2WT32</accession>
<dbReference type="InterPro" id="IPR002213">
    <property type="entry name" value="UDP_glucos_trans"/>
</dbReference>
<dbReference type="Gene3D" id="3.40.50.2000">
    <property type="entry name" value="Glycogen Phosphorylase B"/>
    <property type="match status" value="2"/>
</dbReference>
<dbReference type="Proteomes" id="UP000436088">
    <property type="component" value="Unassembled WGS sequence"/>
</dbReference>
<dbReference type="PANTHER" id="PTHR48048:SF30">
    <property type="entry name" value="GLYCOSYLTRANSFERASE"/>
    <property type="match status" value="1"/>
</dbReference>
<evidence type="ECO:0000313" key="4">
    <source>
        <dbReference type="EMBL" id="KAE8664038.1"/>
    </source>
</evidence>
<gene>
    <name evidence="4" type="ORF">F3Y22_tig00112857pilonHSYRG00176</name>
</gene>
<evidence type="ECO:0000256" key="3">
    <source>
        <dbReference type="ARBA" id="ARBA00022679"/>
    </source>
</evidence>
<protein>
    <recommendedName>
        <fullName evidence="6">UDP-glycosyltransferases domain-containing protein</fullName>
    </recommendedName>
</protein>
<dbReference type="AlphaFoldDB" id="A0A6A2WT32"/>
<keyword evidence="5" id="KW-1185">Reference proteome</keyword>
<sequence length="285" mass="31695">MAKKEAIVLYPAPWVTLHTSMVELANLLLIHQPSLYIHILAIAIPSQHLFSAAVCSAITFHNLPTVDLRPPTTHLDTFHFDFIRLNIPNLRRFLLTISESYTLNVVIVDFYCSRRAFEVASDLDLPAYCFYTGAAGSLASLLYLPTLHSKSTQSFEDYRDLLIDIPGVPPILSSDMPLPGSWIGPKTGYLLKSWAPQAAVLSHDSIGGFVTHCGWNLVLESVCARVPMLAWPLYAEQRYNRVLMVEEMKIALPMELETGLVYSTEVENESRNGSARVAVSEEGSS</sequence>
<dbReference type="GO" id="GO:0035251">
    <property type="term" value="F:UDP-glucosyltransferase activity"/>
    <property type="evidence" value="ECO:0007669"/>
    <property type="project" value="InterPro"/>
</dbReference>
<reference evidence="4" key="1">
    <citation type="submission" date="2019-09" db="EMBL/GenBank/DDBJ databases">
        <title>Draft genome information of white flower Hibiscus syriacus.</title>
        <authorList>
            <person name="Kim Y.-M."/>
        </authorList>
    </citation>
    <scope>NUCLEOTIDE SEQUENCE [LARGE SCALE GENOMIC DNA]</scope>
    <source>
        <strain evidence="4">YM2019G1</strain>
    </source>
</reference>
<comment type="similarity">
    <text evidence="1">Belongs to the UDP-glycosyltransferase family.</text>
</comment>
<dbReference type="PANTHER" id="PTHR48048">
    <property type="entry name" value="GLYCOSYLTRANSFERASE"/>
    <property type="match status" value="1"/>
</dbReference>
<evidence type="ECO:0000313" key="5">
    <source>
        <dbReference type="Proteomes" id="UP000436088"/>
    </source>
</evidence>
<proteinExistence type="inferred from homology"/>
<dbReference type="Pfam" id="PF00201">
    <property type="entry name" value="UDPGT"/>
    <property type="match status" value="1"/>
</dbReference>
<keyword evidence="2" id="KW-0328">Glycosyltransferase</keyword>
<evidence type="ECO:0008006" key="6">
    <source>
        <dbReference type="Google" id="ProtNLM"/>
    </source>
</evidence>
<keyword evidence="3" id="KW-0808">Transferase</keyword>